<name>A0AAE3K0U7_9BACT</name>
<protein>
    <submittedName>
        <fullName evidence="4">D-alanyl-D-alanine carboxypeptidase family protein</fullName>
    </submittedName>
</protein>
<feature type="compositionally biased region" description="Polar residues" evidence="1">
    <location>
        <begin position="60"/>
        <end position="73"/>
    </location>
</feature>
<feature type="region of interest" description="Disordered" evidence="1">
    <location>
        <begin position="1"/>
        <end position="23"/>
    </location>
</feature>
<feature type="region of interest" description="Disordered" evidence="1">
    <location>
        <begin position="56"/>
        <end position="100"/>
    </location>
</feature>
<dbReference type="Proteomes" id="UP001139365">
    <property type="component" value="Unassembled WGS sequence"/>
</dbReference>
<dbReference type="InterPro" id="IPR052179">
    <property type="entry name" value="DD-CPase-like"/>
</dbReference>
<evidence type="ECO:0000259" key="3">
    <source>
        <dbReference type="Pfam" id="PF02557"/>
    </source>
</evidence>
<dbReference type="PANTHER" id="PTHR34385">
    <property type="entry name" value="D-ALANYL-D-ALANINE CARBOXYPEPTIDASE"/>
    <property type="match status" value="1"/>
</dbReference>
<evidence type="ECO:0000256" key="2">
    <source>
        <dbReference type="SAM" id="Phobius"/>
    </source>
</evidence>
<proteinExistence type="predicted"/>
<dbReference type="SUPFAM" id="SSF55166">
    <property type="entry name" value="Hedgehog/DD-peptidase"/>
    <property type="match status" value="1"/>
</dbReference>
<feature type="transmembrane region" description="Helical" evidence="2">
    <location>
        <begin position="26"/>
        <end position="48"/>
    </location>
</feature>
<dbReference type="InterPro" id="IPR009045">
    <property type="entry name" value="Zn_M74/Hedgehog-like"/>
</dbReference>
<dbReference type="InterPro" id="IPR003709">
    <property type="entry name" value="VanY-like_core_dom"/>
</dbReference>
<dbReference type="PANTHER" id="PTHR34385:SF1">
    <property type="entry name" value="PEPTIDOGLYCAN L-ALANYL-D-GLUTAMATE ENDOPEPTIDASE CWLK"/>
    <property type="match status" value="1"/>
</dbReference>
<keyword evidence="2" id="KW-0472">Membrane</keyword>
<keyword evidence="2" id="KW-1133">Transmembrane helix</keyword>
<evidence type="ECO:0000313" key="5">
    <source>
        <dbReference type="Proteomes" id="UP001139365"/>
    </source>
</evidence>
<keyword evidence="4" id="KW-0378">Hydrolase</keyword>
<dbReference type="Pfam" id="PF02557">
    <property type="entry name" value="VanY"/>
    <property type="match status" value="1"/>
</dbReference>
<dbReference type="GO" id="GO:0004180">
    <property type="term" value="F:carboxypeptidase activity"/>
    <property type="evidence" value="ECO:0007669"/>
    <property type="project" value="UniProtKB-KW"/>
</dbReference>
<comment type="caution">
    <text evidence="4">The sequence shown here is derived from an EMBL/GenBank/DDBJ whole genome shotgun (WGS) entry which is preliminary data.</text>
</comment>
<evidence type="ECO:0000256" key="1">
    <source>
        <dbReference type="SAM" id="MobiDB-lite"/>
    </source>
</evidence>
<reference evidence="4 5" key="1">
    <citation type="submission" date="2022-03" db="EMBL/GenBank/DDBJ databases">
        <title>Metagenome-assembled genomes from swine fecal metagenomes.</title>
        <authorList>
            <person name="Holman D.B."/>
            <person name="Kommadath A."/>
        </authorList>
    </citation>
    <scope>NUCLEOTIDE SEQUENCE [LARGE SCALE GENOMIC DNA]</scope>
    <source>
        <strain evidence="4">SUG147</strain>
    </source>
</reference>
<dbReference type="EMBL" id="JALEMU010000018">
    <property type="protein sequence ID" value="MCI5754829.1"/>
    <property type="molecule type" value="Genomic_DNA"/>
</dbReference>
<dbReference type="AlphaFoldDB" id="A0AAE3K0U7"/>
<gene>
    <name evidence="4" type="ORF">MR241_00860</name>
</gene>
<keyword evidence="4" id="KW-0645">Protease</keyword>
<dbReference type="Gene3D" id="3.30.200.180">
    <property type="match status" value="1"/>
</dbReference>
<keyword evidence="4" id="KW-0121">Carboxypeptidase</keyword>
<accession>A0AAE3K0U7</accession>
<organism evidence="4 5">
    <name type="scientific">Candidatus Colimorpha enterica</name>
    <dbReference type="NCBI Taxonomy" id="3083063"/>
    <lineage>
        <taxon>Bacteria</taxon>
        <taxon>Pseudomonadati</taxon>
        <taxon>Bacteroidota</taxon>
        <taxon>Bacteroidia</taxon>
        <taxon>Bacteroidales</taxon>
        <taxon>Candidatus Colimorpha</taxon>
    </lineage>
</organism>
<feature type="domain" description="D-alanyl-D-alanine carboxypeptidase-like core" evidence="3">
    <location>
        <begin position="168"/>
        <end position="286"/>
    </location>
</feature>
<dbReference type="Gene3D" id="3.30.1380.10">
    <property type="match status" value="1"/>
</dbReference>
<sequence>MAQNGSGYGRDNEPIRRYRRRSRPSGAQSGIIILLSALVLVGVVVFIMSATGTGLFRDPTASTGKPGQTSGTKETVPGTGSDVQTTEPPVTTEPDSDPGAVKYRFVEKDSSESGDGLLVLIDKDHIYKFPKNVTLGNISDSINRKFCQLGTAHVWKLSDGTEKREELALRPEVISALNSMMEAYVAATGFDKAIITDAYRSFDFQQALSSKSSSAAGPGYSDYHSGATFYIEAYVDGGIYSLSSLSQAKSSWLKEHMAEYGFIERSPAAKKSVVGYAIPWQLRYVGVPHATYMKENNLCLEEYLNLLAEKHTYSGEHLSVTTPGGVYEIFCVTATDGGMIKLPVPENREYTVSGDNMNGFIVTVKVSDTQ</sequence>
<keyword evidence="2" id="KW-0812">Transmembrane</keyword>
<dbReference type="GO" id="GO:0006508">
    <property type="term" value="P:proteolysis"/>
    <property type="evidence" value="ECO:0007669"/>
    <property type="project" value="InterPro"/>
</dbReference>
<evidence type="ECO:0000313" key="4">
    <source>
        <dbReference type="EMBL" id="MCI5754829.1"/>
    </source>
</evidence>